<sequence>MNLESSYDCSQASVDLPKLLEQLDALQRAGGASAETEQQINHLQNQIRFIRNKCSIPGQAE</sequence>
<evidence type="ECO:0000313" key="2">
    <source>
        <dbReference type="EMBL" id="MFD2661103.1"/>
    </source>
</evidence>
<name>A0ABW5QZA3_9BACL</name>
<proteinExistence type="predicted"/>
<protein>
    <submittedName>
        <fullName evidence="2">DUF2524 domain-containing protein</fullName>
    </submittedName>
</protein>
<keyword evidence="3" id="KW-1185">Reference proteome</keyword>
<dbReference type="EMBL" id="JBHUMY010000012">
    <property type="protein sequence ID" value="MFD2661103.1"/>
    <property type="molecule type" value="Genomic_DNA"/>
</dbReference>
<gene>
    <name evidence="2" type="ORF">ACFSW5_12655</name>
</gene>
<organism evidence="2 3">
    <name type="scientific">Paenibacillus thailandensis</name>
    <dbReference type="NCBI Taxonomy" id="393250"/>
    <lineage>
        <taxon>Bacteria</taxon>
        <taxon>Bacillati</taxon>
        <taxon>Bacillota</taxon>
        <taxon>Bacilli</taxon>
        <taxon>Bacillales</taxon>
        <taxon>Paenibacillaceae</taxon>
        <taxon>Paenibacillus</taxon>
    </lineage>
</organism>
<comment type="caution">
    <text evidence="2">The sequence shown here is derived from an EMBL/GenBank/DDBJ whole genome shotgun (WGS) entry which is preliminary data.</text>
</comment>
<evidence type="ECO:0000313" key="3">
    <source>
        <dbReference type="Proteomes" id="UP001597493"/>
    </source>
</evidence>
<keyword evidence="1" id="KW-0175">Coiled coil</keyword>
<feature type="coiled-coil region" evidence="1">
    <location>
        <begin position="26"/>
        <end position="53"/>
    </location>
</feature>
<evidence type="ECO:0000256" key="1">
    <source>
        <dbReference type="SAM" id="Coils"/>
    </source>
</evidence>
<dbReference type="RefSeq" id="WP_379273457.1">
    <property type="nucleotide sequence ID" value="NZ_JBHUGT010000024.1"/>
</dbReference>
<accession>A0ABW5QZA3</accession>
<reference evidence="3" key="1">
    <citation type="journal article" date="2019" name="Int. J. Syst. Evol. Microbiol.">
        <title>The Global Catalogue of Microorganisms (GCM) 10K type strain sequencing project: providing services to taxonomists for standard genome sequencing and annotation.</title>
        <authorList>
            <consortium name="The Broad Institute Genomics Platform"/>
            <consortium name="The Broad Institute Genome Sequencing Center for Infectious Disease"/>
            <person name="Wu L."/>
            <person name="Ma J."/>
        </authorList>
    </citation>
    <scope>NUCLEOTIDE SEQUENCE [LARGE SCALE GENOMIC DNA]</scope>
    <source>
        <strain evidence="3">TISTR 1827</strain>
    </source>
</reference>
<dbReference type="Proteomes" id="UP001597493">
    <property type="component" value="Unassembled WGS sequence"/>
</dbReference>